<keyword evidence="1" id="KW-0234">DNA repair</keyword>
<comment type="caution">
    <text evidence="3">The sequence shown here is derived from an EMBL/GenBank/DDBJ whole genome shotgun (WGS) entry which is preliminary data.</text>
</comment>
<reference evidence="3 4" key="1">
    <citation type="journal article" date="2022" name="Front. Cell. Infect. Microbiol.">
        <title>The Genomes of Two Strains of Taenia crassiceps the Animal Model for the Study of Human Cysticercosis.</title>
        <authorList>
            <person name="Bobes R.J."/>
            <person name="Estrada K."/>
            <person name="Rios-Valencia D.G."/>
            <person name="Calderon-Gallegos A."/>
            <person name="de la Torre P."/>
            <person name="Carrero J.C."/>
            <person name="Sanchez-Flores A."/>
            <person name="Laclette J.P."/>
        </authorList>
    </citation>
    <scope>NUCLEOTIDE SEQUENCE [LARGE SCALE GENOMIC DNA]</scope>
    <source>
        <strain evidence="3">WFUcys</strain>
    </source>
</reference>
<proteinExistence type="inferred from homology"/>
<keyword evidence="4" id="KW-1185">Reference proteome</keyword>
<accession>A0ABR4QU17</accession>
<comment type="subunit">
    <text evidence="1">Component of the CIA complex.</text>
</comment>
<gene>
    <name evidence="3" type="ORF">TcWFU_010113</name>
</gene>
<evidence type="ECO:0000313" key="3">
    <source>
        <dbReference type="EMBL" id="KAL5113055.1"/>
    </source>
</evidence>
<comment type="function">
    <text evidence="1">Key component of the cytosolic iron-sulfur protein assembly (CIA) complex, a multiprotein complex that mediates the incorporation of iron-sulfur cluster into apoproteins specifically involved in DNA metabolism and genomic integrity. In the CIA complex, MMS19 acts as an adapter between early-acting CIA components and a subset of cellular target iron-sulfur proteins.</text>
</comment>
<dbReference type="EMBL" id="JAKROA010000001">
    <property type="protein sequence ID" value="KAL5113055.1"/>
    <property type="molecule type" value="Genomic_DNA"/>
</dbReference>
<dbReference type="InterPro" id="IPR029240">
    <property type="entry name" value="MMS19_N"/>
</dbReference>
<keyword evidence="1" id="KW-0206">Cytoskeleton</keyword>
<keyword evidence="1" id="KW-0539">Nucleus</keyword>
<dbReference type="PANTHER" id="PTHR12891">
    <property type="entry name" value="DNA REPAIR/TRANSCRIPTION PROTEIN MET18/MMS19"/>
    <property type="match status" value="1"/>
</dbReference>
<feature type="domain" description="MMS19 N-terminal" evidence="2">
    <location>
        <begin position="8"/>
        <end position="249"/>
    </location>
</feature>
<evidence type="ECO:0000313" key="4">
    <source>
        <dbReference type="Proteomes" id="UP001651158"/>
    </source>
</evidence>
<keyword evidence="1" id="KW-0227">DNA damage</keyword>
<dbReference type="Pfam" id="PF14500">
    <property type="entry name" value="MMS19_N"/>
    <property type="match status" value="1"/>
</dbReference>
<keyword evidence="1" id="KW-0963">Cytoplasm</keyword>
<sequence>MSELLNLVELLNEGLTSLDISAQKDAFRQLNDCIRSQPLKNFTDKAVLHVVEFYVSRLVLPDPDLIGIILEGILWFAQHQLLGADCAVKICSDGFFSSLHIPSLRKNERRIAYRLLLALISYDGTRDGLISMELEFVRGFVASTEGEKDPECLMSVFSMHPLLLQHFKLAHLAEEHFDCMAAYFPVNYIPPPGSLTVVSRAQLAERLRTCLWASRHLDGCLLLPLLLEKATAQQTEARTDALGLLADCLVGIPHAASFLFEFLLTLPPQQRDPIPTAHVTAYIFALCNLVSQLAAEFDASCDTEDVNQLLSIVAGLASMYRGGPEEMDFVETLLKCLWPEKRGEEASARVDGWFAVVPGGANVVPSVAPQDLVADCLLTGVLASPGGPLLARLFHRLAAPLLWPRVNPLPTDDCFYRLKFEEITMWTPHILFLNRLLKHFSRCRNLSFKDLQVKEEDVCAIVFNLSHTLKRSCSDLRMCDKDNQRSLTEIAAFGLLCRLLPLLRNNDEVVKAFLSLCPHVLEHMVPTGQMATPQHTLRLEQQCLLAKLVSDFSLAEDGLLLLLFKLLQGDSSVELEGVAIEVLQRASCNSRTILNNLFTLLYQRCSDAVGLTPVLQMTSAILYVTTSLRKSDESNLLSFLASILQNRANDTLNIAERLIEELPRKEANSCLLDLLSSIRLVASSLSEVYQVEIFTAFTNFGKKHQPPNSYVAILLDCAIISALRPTLSDILLSRIVDLLFNYFNTCIFNLHSANSTLRNIVFNELCVCSATLINKFPNNEVPEILTKILNLLLTHMEEGGRSASFVPISRFVVLTLRGLLVSQLSATATARQSLLERLLDVLLSTDAPHAKQNLQRACLLCSLHLLLPLHEAVYVGTGIETEVESEALPPTEEVTHSLVNPLAIQKCFCLVGLRLRTAWRLLREGSDSSPEHAALEEAFLHGYLRLVSLLPDNIVGYYASDALKTAVVGVMGDARHVVGPQTQALGLFVIARLAARYSTHSSSFSLLPSSDAVEDFLRSLSCLRVTCASADSSLQTTSCLRFNLARCLRFLVDLPPEVTARHRGTVRRLLEDLLDDSCQSVRLEAARAHNDWCLKV</sequence>
<dbReference type="Proteomes" id="UP001651158">
    <property type="component" value="Unassembled WGS sequence"/>
</dbReference>
<dbReference type="InterPro" id="IPR039920">
    <property type="entry name" value="MMS19"/>
</dbReference>
<dbReference type="PANTHER" id="PTHR12891:SF0">
    <property type="entry name" value="MMS19 NUCLEOTIDE EXCISION REPAIR PROTEIN HOMOLOG"/>
    <property type="match status" value="1"/>
</dbReference>
<comment type="similarity">
    <text evidence="1">Belongs to the MET18/MMS19 family.</text>
</comment>
<comment type="subcellular location">
    <subcellularLocation>
        <location evidence="1">Cytoplasm</location>
        <location evidence="1">Cytoskeleton</location>
        <location evidence="1">Spindle</location>
    </subcellularLocation>
    <subcellularLocation>
        <location evidence="1">Nucleus</location>
    </subcellularLocation>
</comment>
<name>A0ABR4QU17_9CEST</name>
<protein>
    <recommendedName>
        <fullName evidence="1">MMS19 nucleotide excision repair protein</fullName>
    </recommendedName>
</protein>
<organism evidence="3 4">
    <name type="scientific">Taenia crassiceps</name>
    <dbReference type="NCBI Taxonomy" id="6207"/>
    <lineage>
        <taxon>Eukaryota</taxon>
        <taxon>Metazoa</taxon>
        <taxon>Spiralia</taxon>
        <taxon>Lophotrochozoa</taxon>
        <taxon>Platyhelminthes</taxon>
        <taxon>Cestoda</taxon>
        <taxon>Eucestoda</taxon>
        <taxon>Cyclophyllidea</taxon>
        <taxon>Taeniidae</taxon>
        <taxon>Taenia</taxon>
    </lineage>
</organism>
<evidence type="ECO:0000256" key="1">
    <source>
        <dbReference type="RuleBase" id="RU367072"/>
    </source>
</evidence>
<evidence type="ECO:0000259" key="2">
    <source>
        <dbReference type="Pfam" id="PF14500"/>
    </source>
</evidence>